<dbReference type="RefSeq" id="WP_133184414.1">
    <property type="nucleotide sequence ID" value="NZ_SMOD01000014.1"/>
</dbReference>
<dbReference type="GO" id="GO:0043565">
    <property type="term" value="F:sequence-specific DNA binding"/>
    <property type="evidence" value="ECO:0007669"/>
    <property type="project" value="TreeGrafter"/>
</dbReference>
<protein>
    <submittedName>
        <fullName evidence="6">LysR family transcriptional regulator</fullName>
    </submittedName>
</protein>
<dbReference type="InterPro" id="IPR005119">
    <property type="entry name" value="LysR_subst-bd"/>
</dbReference>
<dbReference type="EMBL" id="SMOD01000014">
    <property type="protein sequence ID" value="TDG06563.1"/>
    <property type="molecule type" value="Genomic_DNA"/>
</dbReference>
<dbReference type="Pfam" id="PF00126">
    <property type="entry name" value="HTH_1"/>
    <property type="match status" value="1"/>
</dbReference>
<dbReference type="CDD" id="cd08422">
    <property type="entry name" value="PBP2_CrgA_like"/>
    <property type="match status" value="1"/>
</dbReference>
<dbReference type="InterPro" id="IPR058163">
    <property type="entry name" value="LysR-type_TF_proteobact-type"/>
</dbReference>
<evidence type="ECO:0000256" key="2">
    <source>
        <dbReference type="ARBA" id="ARBA00023015"/>
    </source>
</evidence>
<proteinExistence type="inferred from homology"/>
<dbReference type="OrthoDB" id="8885940at2"/>
<dbReference type="GO" id="GO:0003700">
    <property type="term" value="F:DNA-binding transcription factor activity"/>
    <property type="evidence" value="ECO:0007669"/>
    <property type="project" value="InterPro"/>
</dbReference>
<keyword evidence="2" id="KW-0805">Transcription regulation</keyword>
<gene>
    <name evidence="6" type="ORF">E1N52_19740</name>
</gene>
<comment type="caution">
    <text evidence="6">The sequence shown here is derived from an EMBL/GenBank/DDBJ whole genome shotgun (WGS) entry which is preliminary data.</text>
</comment>
<dbReference type="FunFam" id="1.10.10.10:FF:000001">
    <property type="entry name" value="LysR family transcriptional regulator"/>
    <property type="match status" value="1"/>
</dbReference>
<name>A0A4R5LCJ6_9BURK</name>
<evidence type="ECO:0000256" key="3">
    <source>
        <dbReference type="ARBA" id="ARBA00023125"/>
    </source>
</evidence>
<feature type="domain" description="HTH lysR-type" evidence="5">
    <location>
        <begin position="2"/>
        <end position="59"/>
    </location>
</feature>
<reference evidence="6 7" key="1">
    <citation type="submission" date="2019-03" db="EMBL/GenBank/DDBJ databases">
        <title>Paraburkholderia sp. isolated from native Mimosa gymnas in Guartela State Park, Brazil.</title>
        <authorList>
            <person name="Paulitsch F."/>
            <person name="Hungria M."/>
            <person name="Delamuta J.R.M."/>
            <person name="Ribeiro R.A."/>
            <person name="Dall'Agnol R."/>
            <person name="Silva J.S.B."/>
        </authorList>
    </citation>
    <scope>NUCLEOTIDE SEQUENCE [LARGE SCALE GENOMIC DNA]</scope>
    <source>
        <strain evidence="6 7">CNPSo 3008</strain>
    </source>
</reference>
<keyword evidence="4" id="KW-0804">Transcription</keyword>
<dbReference type="PROSITE" id="PS50931">
    <property type="entry name" value="HTH_LYSR"/>
    <property type="match status" value="1"/>
</dbReference>
<dbReference type="GO" id="GO:0006351">
    <property type="term" value="P:DNA-templated transcription"/>
    <property type="evidence" value="ECO:0007669"/>
    <property type="project" value="TreeGrafter"/>
</dbReference>
<evidence type="ECO:0000256" key="4">
    <source>
        <dbReference type="ARBA" id="ARBA00023163"/>
    </source>
</evidence>
<dbReference type="InterPro" id="IPR000847">
    <property type="entry name" value="LysR_HTH_N"/>
</dbReference>
<keyword evidence="3" id="KW-0238">DNA-binding</keyword>
<dbReference type="Gene3D" id="1.10.10.10">
    <property type="entry name" value="Winged helix-like DNA-binding domain superfamily/Winged helix DNA-binding domain"/>
    <property type="match status" value="1"/>
</dbReference>
<dbReference type="AlphaFoldDB" id="A0A4R5LCJ6"/>
<dbReference type="InterPro" id="IPR036390">
    <property type="entry name" value="WH_DNA-bd_sf"/>
</dbReference>
<evidence type="ECO:0000259" key="5">
    <source>
        <dbReference type="PROSITE" id="PS50931"/>
    </source>
</evidence>
<dbReference type="PANTHER" id="PTHR30537:SF68">
    <property type="entry name" value="TRANSCRIPTIONAL REGULATOR-RELATED"/>
    <property type="match status" value="1"/>
</dbReference>
<dbReference type="SUPFAM" id="SSF53850">
    <property type="entry name" value="Periplasmic binding protein-like II"/>
    <property type="match status" value="1"/>
</dbReference>
<dbReference type="InterPro" id="IPR036388">
    <property type="entry name" value="WH-like_DNA-bd_sf"/>
</dbReference>
<dbReference type="PANTHER" id="PTHR30537">
    <property type="entry name" value="HTH-TYPE TRANSCRIPTIONAL REGULATOR"/>
    <property type="match status" value="1"/>
</dbReference>
<dbReference type="SUPFAM" id="SSF46785">
    <property type="entry name" value="Winged helix' DNA-binding domain"/>
    <property type="match status" value="1"/>
</dbReference>
<comment type="similarity">
    <text evidence="1">Belongs to the LysR transcriptional regulatory family.</text>
</comment>
<accession>A0A4R5LCJ6</accession>
<evidence type="ECO:0000313" key="7">
    <source>
        <dbReference type="Proteomes" id="UP000295606"/>
    </source>
</evidence>
<sequence length="303" mass="33733">MVDLNALVMFARVVEAGSFSAAARLLDVPVSTVSRRVAELERALGVRLLERSTRTLRLTELGREVFEHAARTAQLGAAIDQVVSSRLSDVSGVLRLSCPPSIAGTLLTPLVIGFQERYPNVRIQVLVTERFVDHIADGVDLVLRVGALRDSSLVARRLLAYRHRLVATPAYLRGCRPPEQPRDLLEHRLLAFSQWKPQSVWNFVHSNGRDKETLTFEPYFTINDFAGLAPALLTCGGIGELPPLVRPDLVREGKLVEVMPSWRLQTLNLSLVHLGNRHISKPCRLFKDFAIEVAPSLFPDLPE</sequence>
<dbReference type="Gene3D" id="3.40.190.290">
    <property type="match status" value="1"/>
</dbReference>
<evidence type="ECO:0000313" key="6">
    <source>
        <dbReference type="EMBL" id="TDG06563.1"/>
    </source>
</evidence>
<dbReference type="Pfam" id="PF03466">
    <property type="entry name" value="LysR_substrate"/>
    <property type="match status" value="1"/>
</dbReference>
<dbReference type="Proteomes" id="UP000295606">
    <property type="component" value="Unassembled WGS sequence"/>
</dbReference>
<evidence type="ECO:0000256" key="1">
    <source>
        <dbReference type="ARBA" id="ARBA00009437"/>
    </source>
</evidence>
<organism evidence="6 7">
    <name type="scientific">Paraburkholderia guartelaensis</name>
    <dbReference type="NCBI Taxonomy" id="2546446"/>
    <lineage>
        <taxon>Bacteria</taxon>
        <taxon>Pseudomonadati</taxon>
        <taxon>Pseudomonadota</taxon>
        <taxon>Betaproteobacteria</taxon>
        <taxon>Burkholderiales</taxon>
        <taxon>Burkholderiaceae</taxon>
        <taxon>Paraburkholderia</taxon>
    </lineage>
</organism>